<evidence type="ECO:0000313" key="12">
    <source>
        <dbReference type="Proteomes" id="UP000005220"/>
    </source>
</evidence>
<comment type="similarity">
    <text evidence="9">Belongs to the GTP-binding elongation factor family. LepA subfamily.</text>
</comment>
<keyword evidence="12" id="KW-1185">Reference proteome</keyword>
<dbReference type="EMBL" id="HE650821">
    <property type="protein sequence ID" value="CCF55920.1"/>
    <property type="molecule type" value="Genomic_DNA"/>
</dbReference>
<feature type="binding site" evidence="9">
    <location>
        <begin position="39"/>
        <end position="46"/>
    </location>
    <ligand>
        <name>GTP</name>
        <dbReference type="ChEBI" id="CHEBI:37565"/>
    </ligand>
</feature>
<keyword evidence="2 9" id="KW-0547">Nucleotide-binding</keyword>
<dbReference type="InterPro" id="IPR006297">
    <property type="entry name" value="EF-4"/>
</dbReference>
<dbReference type="InParanoid" id="H2ANH0"/>
<dbReference type="GO" id="GO:0005525">
    <property type="term" value="F:GTP binding"/>
    <property type="evidence" value="ECO:0007669"/>
    <property type="project" value="UniProtKB-UniRule"/>
</dbReference>
<dbReference type="InterPro" id="IPR000795">
    <property type="entry name" value="T_Tr_GTP-bd_dom"/>
</dbReference>
<dbReference type="KEGG" id="kaf:KAFR_0A04840"/>
<gene>
    <name evidence="11" type="primary">KAFR0A04840</name>
    <name evidence="11" type="ORF">KAFR_0A04840</name>
</gene>
<dbReference type="STRING" id="1071382.H2ANH0"/>
<dbReference type="CDD" id="cd03709">
    <property type="entry name" value="lepA_C"/>
    <property type="match status" value="1"/>
</dbReference>
<dbReference type="Pfam" id="PF00679">
    <property type="entry name" value="EFG_C"/>
    <property type="match status" value="1"/>
</dbReference>
<accession>H2ANH0</accession>
<dbReference type="InterPro" id="IPR031157">
    <property type="entry name" value="G_TR_CS"/>
</dbReference>
<dbReference type="Gene3D" id="3.30.70.2570">
    <property type="entry name" value="Elongation factor 4, C-terminal domain"/>
    <property type="match status" value="1"/>
</dbReference>
<dbReference type="GO" id="GO:0006412">
    <property type="term" value="P:translation"/>
    <property type="evidence" value="ECO:0007669"/>
    <property type="project" value="UniProtKB-KW"/>
</dbReference>
<feature type="binding site" evidence="9">
    <location>
        <begin position="155"/>
        <end position="158"/>
    </location>
    <ligand>
        <name>GTP</name>
        <dbReference type="ChEBI" id="CHEBI:37565"/>
    </ligand>
</feature>
<dbReference type="FunFam" id="3.30.70.240:FF:000007">
    <property type="entry name" value="Translation factor GUF1, mitochondrial"/>
    <property type="match status" value="1"/>
</dbReference>
<dbReference type="Gene3D" id="3.40.50.300">
    <property type="entry name" value="P-loop containing nucleotide triphosphate hydrolases"/>
    <property type="match status" value="1"/>
</dbReference>
<dbReference type="GO" id="GO:0045727">
    <property type="term" value="P:positive regulation of translation"/>
    <property type="evidence" value="ECO:0007669"/>
    <property type="project" value="UniProtKB-UniRule"/>
</dbReference>
<dbReference type="GeneID" id="13886536"/>
<dbReference type="InterPro" id="IPR013842">
    <property type="entry name" value="LepA_CTD"/>
</dbReference>
<protein>
    <recommendedName>
        <fullName evidence="10">Tr-type G domain-containing protein</fullName>
    </recommendedName>
</protein>
<dbReference type="eggNOG" id="KOG0462">
    <property type="taxonomic scope" value="Eukaryota"/>
</dbReference>
<dbReference type="PROSITE" id="PS51722">
    <property type="entry name" value="G_TR_2"/>
    <property type="match status" value="1"/>
</dbReference>
<dbReference type="Gene3D" id="2.40.30.10">
    <property type="entry name" value="Translation factors"/>
    <property type="match status" value="1"/>
</dbReference>
<dbReference type="GO" id="GO:0005743">
    <property type="term" value="C:mitochondrial inner membrane"/>
    <property type="evidence" value="ECO:0007669"/>
    <property type="project" value="UniProtKB-SubCell"/>
</dbReference>
<evidence type="ECO:0000259" key="10">
    <source>
        <dbReference type="PROSITE" id="PS51722"/>
    </source>
</evidence>
<keyword evidence="5 9" id="KW-0648">Protein biosynthesis</keyword>
<reference evidence="11 12" key="1">
    <citation type="journal article" date="2011" name="Proc. Natl. Acad. Sci. U.S.A.">
        <title>Evolutionary erosion of yeast sex chromosomes by mating-type switching accidents.</title>
        <authorList>
            <person name="Gordon J.L."/>
            <person name="Armisen D."/>
            <person name="Proux-Wera E."/>
            <person name="Oheigeartaigh S.S."/>
            <person name="Byrne K.P."/>
            <person name="Wolfe K.H."/>
        </authorList>
    </citation>
    <scope>NUCLEOTIDE SEQUENCE [LARGE SCALE GENOMIC DNA]</scope>
    <source>
        <strain evidence="12">ATCC 22294 / BCRC 22015 / CBS 2517 / CECT 1963 / NBRC 1671 / NRRL Y-8276</strain>
    </source>
</reference>
<evidence type="ECO:0000256" key="4">
    <source>
        <dbReference type="ARBA" id="ARBA00022801"/>
    </source>
</evidence>
<proteinExistence type="inferred from homology"/>
<keyword evidence="8 9" id="KW-0472">Membrane</keyword>
<dbReference type="GO" id="GO:0097177">
    <property type="term" value="F:mitochondrial ribosome binding"/>
    <property type="evidence" value="ECO:0007669"/>
    <property type="project" value="EnsemblFungi"/>
</dbReference>
<evidence type="ECO:0000313" key="11">
    <source>
        <dbReference type="EMBL" id="CCF55920.1"/>
    </source>
</evidence>
<sequence length="627" mass="70866">MLRMKYVASIGHISRLHHTIQSRISQIPIENYRIFSIVAHIDHGKSTLSDRLLEITGVITKEAKNEQVLDKLEVERSRGITIKAQNCSMLYKDKFLLQLIDTPGHVDFRDEVRRAVFAVDGAILLVDASKGVQAQTVANFKMAKESTVTLIPAINKIDLPNSEVDRVEKQIIQELGFEKNEIIKISSKTGLNIQEQLLPAIIESIPSPSGNTNGPFRGLLIDSWYDSYQGVILLIRVLDGFIKEGDKIVSGQTRKKYEVKKVGIMYPNETPTGTLTTGQVGYIIPGMKNVKDALLGDTLFHLGQESKAKLLPGFKETKPMVFVGAFPADGIDHKIIEDDINRLILNDRSVELHRETSNALGQGWRLGFLGSLHATVFKERLEKEYGSRLIICQPSVPYLIKYIDDKDQLIKNPSEFPNSTSRRTTRIKTIQEPYVEVLTSIPTEYVGCVIQLIENNRGEQKELNYLNTEDQAIIKYYLPLAELVDDFFGKLKSLTRGYATLDYDDAGYKDADVVKLELLVNGKSLDALSKVVHRSQVQKVGKEWVKNFREYLRSQLYEVVIQAKYDGKVIARETIKARKKDVLAKLHASDVSRRKKLLAKQKEGKKQLKSIGNIQIPQDAYQAFLRK</sequence>
<evidence type="ECO:0000256" key="6">
    <source>
        <dbReference type="ARBA" id="ARBA00023128"/>
    </source>
</evidence>
<dbReference type="PROSITE" id="PS00301">
    <property type="entry name" value="G_TR_1"/>
    <property type="match status" value="1"/>
</dbReference>
<dbReference type="InterPro" id="IPR038363">
    <property type="entry name" value="LepA_C_sf"/>
</dbReference>
<evidence type="ECO:0000256" key="1">
    <source>
        <dbReference type="ARBA" id="ARBA00005454"/>
    </source>
</evidence>
<dbReference type="InterPro" id="IPR000640">
    <property type="entry name" value="EFG_V-like"/>
</dbReference>
<dbReference type="RefSeq" id="XP_003955055.1">
    <property type="nucleotide sequence ID" value="XM_003955006.1"/>
</dbReference>
<dbReference type="FunFam" id="3.30.70.870:FF:000004">
    <property type="entry name" value="Translation factor GUF1, mitochondrial"/>
    <property type="match status" value="1"/>
</dbReference>
<name>H2ANH0_KAZAF</name>
<dbReference type="InterPro" id="IPR005225">
    <property type="entry name" value="Small_GTP-bd"/>
</dbReference>
<evidence type="ECO:0000256" key="2">
    <source>
        <dbReference type="ARBA" id="ARBA00022741"/>
    </source>
</evidence>
<evidence type="ECO:0000256" key="3">
    <source>
        <dbReference type="ARBA" id="ARBA00022792"/>
    </source>
</evidence>
<dbReference type="GO" id="GO:0003924">
    <property type="term" value="F:GTPase activity"/>
    <property type="evidence" value="ECO:0007669"/>
    <property type="project" value="UniProtKB-UniRule"/>
</dbReference>
<evidence type="ECO:0000256" key="7">
    <source>
        <dbReference type="ARBA" id="ARBA00023134"/>
    </source>
</evidence>
<dbReference type="InterPro" id="IPR009000">
    <property type="entry name" value="Transl_B-barrel_sf"/>
</dbReference>
<feature type="binding site" evidence="9">
    <location>
        <begin position="101"/>
        <end position="105"/>
    </location>
    <ligand>
        <name>GTP</name>
        <dbReference type="ChEBI" id="CHEBI:37565"/>
    </ligand>
</feature>
<keyword evidence="3 9" id="KW-0999">Mitochondrion inner membrane</keyword>
<dbReference type="SUPFAM" id="SSF50447">
    <property type="entry name" value="Translation proteins"/>
    <property type="match status" value="1"/>
</dbReference>
<dbReference type="FunFam" id="3.40.50.300:FF:000078">
    <property type="entry name" value="Elongation factor 4"/>
    <property type="match status" value="1"/>
</dbReference>
<evidence type="ECO:0000256" key="8">
    <source>
        <dbReference type="ARBA" id="ARBA00023136"/>
    </source>
</evidence>
<dbReference type="NCBIfam" id="TIGR01393">
    <property type="entry name" value="lepA"/>
    <property type="match status" value="1"/>
</dbReference>
<dbReference type="Pfam" id="PF00009">
    <property type="entry name" value="GTP_EFTU"/>
    <property type="match status" value="1"/>
</dbReference>
<keyword evidence="6 9" id="KW-0496">Mitochondrion</keyword>
<dbReference type="FunFam" id="2.40.30.10:FF:000015">
    <property type="entry name" value="Translation factor GUF1, mitochondrial"/>
    <property type="match status" value="1"/>
</dbReference>
<dbReference type="FunFam" id="3.30.70.2570:FF:000001">
    <property type="entry name" value="Translation factor GUF1, mitochondrial"/>
    <property type="match status" value="1"/>
</dbReference>
<keyword evidence="4 9" id="KW-0378">Hydrolase</keyword>
<feature type="domain" description="Tr-type G" evidence="10">
    <location>
        <begin position="30"/>
        <end position="209"/>
    </location>
</feature>
<dbReference type="FunCoup" id="H2ANH0">
    <property type="interactions" value="773"/>
</dbReference>
<dbReference type="AlphaFoldDB" id="H2ANH0"/>
<dbReference type="SUPFAM" id="SSF54980">
    <property type="entry name" value="EF-G C-terminal domain-like"/>
    <property type="match status" value="2"/>
</dbReference>
<dbReference type="Gene3D" id="3.30.70.870">
    <property type="entry name" value="Elongation Factor G (Translational Gtpase), domain 3"/>
    <property type="match status" value="1"/>
</dbReference>
<dbReference type="SUPFAM" id="SSF52540">
    <property type="entry name" value="P-loop containing nucleoside triphosphate hydrolases"/>
    <property type="match status" value="1"/>
</dbReference>
<comment type="function">
    <text evidence="9">Promotes mitochondrial protein synthesis. May act as a fidelity factor of the translation reaction, by catalyzing a one-codon backward translocation of tRNAs on improperly translocated ribosomes. Binds to mitochondrial ribosomes in a GTP-dependent manner.</text>
</comment>
<dbReference type="GO" id="GO:0005759">
    <property type="term" value="C:mitochondrial matrix"/>
    <property type="evidence" value="ECO:0007669"/>
    <property type="project" value="UniProtKB-UniRule"/>
</dbReference>
<dbReference type="Pfam" id="PF06421">
    <property type="entry name" value="LepA_C"/>
    <property type="match status" value="1"/>
</dbReference>
<dbReference type="InterPro" id="IPR004161">
    <property type="entry name" value="EFTu-like_2"/>
</dbReference>
<comment type="subcellular location">
    <subcellularLocation>
        <location evidence="9">Mitochondrion inner membrane</location>
        <topology evidence="9">Peripheral membrane protein</topology>
        <orientation evidence="9">Matrix side</orientation>
    </subcellularLocation>
</comment>
<dbReference type="Pfam" id="PF03144">
    <property type="entry name" value="GTP_EFTU_D2"/>
    <property type="match status" value="1"/>
</dbReference>
<dbReference type="NCBIfam" id="TIGR00231">
    <property type="entry name" value="small_GTP"/>
    <property type="match status" value="1"/>
</dbReference>
<evidence type="ECO:0000256" key="5">
    <source>
        <dbReference type="ARBA" id="ARBA00022917"/>
    </source>
</evidence>
<dbReference type="Gene3D" id="3.30.70.240">
    <property type="match status" value="1"/>
</dbReference>
<dbReference type="InterPro" id="IPR027417">
    <property type="entry name" value="P-loop_NTPase"/>
</dbReference>
<dbReference type="PANTHER" id="PTHR43512">
    <property type="entry name" value="TRANSLATION FACTOR GUF1-RELATED"/>
    <property type="match status" value="1"/>
</dbReference>
<organism evidence="11 12">
    <name type="scientific">Kazachstania africana (strain ATCC 22294 / BCRC 22015 / CBS 2517 / CECT 1963 / NBRC 1671 / NRRL Y-8276)</name>
    <name type="common">Yeast</name>
    <name type="synonym">Kluyveromyces africanus</name>
    <dbReference type="NCBI Taxonomy" id="1071382"/>
    <lineage>
        <taxon>Eukaryota</taxon>
        <taxon>Fungi</taxon>
        <taxon>Dikarya</taxon>
        <taxon>Ascomycota</taxon>
        <taxon>Saccharomycotina</taxon>
        <taxon>Saccharomycetes</taxon>
        <taxon>Saccharomycetales</taxon>
        <taxon>Saccharomycetaceae</taxon>
        <taxon>Kazachstania</taxon>
    </lineage>
</organism>
<dbReference type="HOGENOM" id="CLU_009995_3_1_1"/>
<comment type="similarity">
    <text evidence="1">Belongs to the TRAFAC class translation factor GTPase superfamily. Classic translation factor GTPase family. LepA subfamily.</text>
</comment>
<dbReference type="InterPro" id="IPR035647">
    <property type="entry name" value="EFG_III/V"/>
</dbReference>
<dbReference type="Proteomes" id="UP000005220">
    <property type="component" value="Chromosome 1"/>
</dbReference>
<dbReference type="OrthoDB" id="1074at2759"/>
<dbReference type="PRINTS" id="PR00315">
    <property type="entry name" value="ELONGATNFCT"/>
</dbReference>
<dbReference type="CDD" id="cd03699">
    <property type="entry name" value="EF4_II"/>
    <property type="match status" value="1"/>
</dbReference>
<evidence type="ECO:0000256" key="9">
    <source>
        <dbReference type="HAMAP-Rule" id="MF_03137"/>
    </source>
</evidence>
<dbReference type="InterPro" id="IPR035654">
    <property type="entry name" value="LepA_IV"/>
</dbReference>
<dbReference type="PANTHER" id="PTHR43512:SF7">
    <property type="entry name" value="TRANSLATION FACTOR GUF1, MITOCHONDRIAL"/>
    <property type="match status" value="1"/>
</dbReference>
<dbReference type="HAMAP" id="MF_00071">
    <property type="entry name" value="LepA"/>
    <property type="match status" value="1"/>
</dbReference>
<keyword evidence="7 9" id="KW-0342">GTP-binding</keyword>
<comment type="catalytic activity">
    <reaction evidence="9">
        <text>GTP + H2O = GDP + phosphate + H(+)</text>
        <dbReference type="Rhea" id="RHEA:19669"/>
        <dbReference type="ChEBI" id="CHEBI:15377"/>
        <dbReference type="ChEBI" id="CHEBI:15378"/>
        <dbReference type="ChEBI" id="CHEBI:37565"/>
        <dbReference type="ChEBI" id="CHEBI:43474"/>
        <dbReference type="ChEBI" id="CHEBI:58189"/>
        <dbReference type="EC" id="3.6.5.n1"/>
    </reaction>
</comment>